<feature type="active site" description="Charge relay system" evidence="5">
    <location>
        <position position="236"/>
    </location>
</feature>
<reference evidence="9 10" key="1">
    <citation type="submission" date="2017-06" db="EMBL/GenBank/DDBJ databases">
        <authorList>
            <person name="Kim H.J."/>
            <person name="Triplett B.A."/>
        </authorList>
    </citation>
    <scope>NUCLEOTIDE SEQUENCE [LARGE SCALE GENOMIC DNA]</scope>
    <source>
        <strain evidence="9 10">DSM 44272</strain>
    </source>
</reference>
<evidence type="ECO:0000256" key="1">
    <source>
        <dbReference type="ARBA" id="ARBA00011073"/>
    </source>
</evidence>
<dbReference type="PROSITE" id="PS00136">
    <property type="entry name" value="SUBTILASE_ASP"/>
    <property type="match status" value="1"/>
</dbReference>
<dbReference type="InterPro" id="IPR050131">
    <property type="entry name" value="Peptidase_S8_subtilisin-like"/>
</dbReference>
<dbReference type="PANTHER" id="PTHR43806:SF11">
    <property type="entry name" value="CEREVISIN-RELATED"/>
    <property type="match status" value="1"/>
</dbReference>
<dbReference type="Proteomes" id="UP000198403">
    <property type="component" value="Unassembled WGS sequence"/>
</dbReference>
<dbReference type="PANTHER" id="PTHR43806">
    <property type="entry name" value="PEPTIDASE S8"/>
    <property type="match status" value="1"/>
</dbReference>
<evidence type="ECO:0000313" key="9">
    <source>
        <dbReference type="EMBL" id="SNR62204.1"/>
    </source>
</evidence>
<gene>
    <name evidence="9" type="ORF">SAMN06272737_1161</name>
</gene>
<evidence type="ECO:0000256" key="3">
    <source>
        <dbReference type="ARBA" id="ARBA00022801"/>
    </source>
</evidence>
<dbReference type="InterPro" id="IPR022398">
    <property type="entry name" value="Peptidase_S8_His-AS"/>
</dbReference>
<evidence type="ECO:0000256" key="6">
    <source>
        <dbReference type="RuleBase" id="RU003355"/>
    </source>
</evidence>
<keyword evidence="3 5" id="KW-0378">Hydrolase</keyword>
<feature type="domain" description="Peptidase S8/S53" evidence="8">
    <location>
        <begin position="178"/>
        <end position="531"/>
    </location>
</feature>
<dbReference type="PROSITE" id="PS00137">
    <property type="entry name" value="SUBTILASE_HIS"/>
    <property type="match status" value="1"/>
</dbReference>
<dbReference type="InterPro" id="IPR015500">
    <property type="entry name" value="Peptidase_S8_subtilisin-rel"/>
</dbReference>
<dbReference type="InterPro" id="IPR023827">
    <property type="entry name" value="Peptidase_S8_Asp-AS"/>
</dbReference>
<dbReference type="PRINTS" id="PR00723">
    <property type="entry name" value="SUBTILISIN"/>
</dbReference>
<evidence type="ECO:0000256" key="4">
    <source>
        <dbReference type="ARBA" id="ARBA00022825"/>
    </source>
</evidence>
<dbReference type="GO" id="GO:0006508">
    <property type="term" value="P:proteolysis"/>
    <property type="evidence" value="ECO:0007669"/>
    <property type="project" value="UniProtKB-KW"/>
</dbReference>
<protein>
    <submittedName>
        <fullName evidence="9">Subtilase family protein</fullName>
    </submittedName>
</protein>
<keyword evidence="2 5" id="KW-0645">Protease</keyword>
<dbReference type="SUPFAM" id="SSF52743">
    <property type="entry name" value="Subtilisin-like"/>
    <property type="match status" value="1"/>
</dbReference>
<keyword evidence="10" id="KW-1185">Reference proteome</keyword>
<dbReference type="PROSITE" id="PS51892">
    <property type="entry name" value="SUBTILASE"/>
    <property type="match status" value="1"/>
</dbReference>
<name>A0A238XV53_9ACTN</name>
<dbReference type="Gene3D" id="3.40.50.200">
    <property type="entry name" value="Peptidase S8/S53 domain"/>
    <property type="match status" value="1"/>
</dbReference>
<evidence type="ECO:0000313" key="10">
    <source>
        <dbReference type="Proteomes" id="UP000198403"/>
    </source>
</evidence>
<dbReference type="InterPro" id="IPR023828">
    <property type="entry name" value="Peptidase_S8_Ser-AS"/>
</dbReference>
<dbReference type="PROSITE" id="PS00138">
    <property type="entry name" value="SUBTILASE_SER"/>
    <property type="match status" value="1"/>
</dbReference>
<dbReference type="InterPro" id="IPR000209">
    <property type="entry name" value="Peptidase_S8/S53_dom"/>
</dbReference>
<dbReference type="InterPro" id="IPR036852">
    <property type="entry name" value="Peptidase_S8/S53_dom_sf"/>
</dbReference>
<dbReference type="EMBL" id="FZNO01000016">
    <property type="protein sequence ID" value="SNR62204.1"/>
    <property type="molecule type" value="Genomic_DNA"/>
</dbReference>
<dbReference type="AlphaFoldDB" id="A0A238XV53"/>
<feature type="region of interest" description="Disordered" evidence="7">
    <location>
        <begin position="108"/>
        <end position="154"/>
    </location>
</feature>
<proteinExistence type="inferred from homology"/>
<dbReference type="OrthoDB" id="9813435at2"/>
<organism evidence="9 10">
    <name type="scientific">Blastococcus mobilis</name>
    <dbReference type="NCBI Taxonomy" id="1938746"/>
    <lineage>
        <taxon>Bacteria</taxon>
        <taxon>Bacillati</taxon>
        <taxon>Actinomycetota</taxon>
        <taxon>Actinomycetes</taxon>
        <taxon>Geodermatophilales</taxon>
        <taxon>Geodermatophilaceae</taxon>
        <taxon>Blastococcus</taxon>
    </lineage>
</organism>
<feature type="active site" description="Charge relay system" evidence="5">
    <location>
        <position position="489"/>
    </location>
</feature>
<evidence type="ECO:0000256" key="7">
    <source>
        <dbReference type="SAM" id="MobiDB-lite"/>
    </source>
</evidence>
<evidence type="ECO:0000256" key="2">
    <source>
        <dbReference type="ARBA" id="ARBA00022670"/>
    </source>
</evidence>
<accession>A0A238XV53</accession>
<feature type="active site" description="Charge relay system" evidence="5">
    <location>
        <position position="187"/>
    </location>
</feature>
<evidence type="ECO:0000259" key="8">
    <source>
        <dbReference type="Pfam" id="PF00082"/>
    </source>
</evidence>
<evidence type="ECO:0000256" key="5">
    <source>
        <dbReference type="PROSITE-ProRule" id="PRU01240"/>
    </source>
</evidence>
<keyword evidence="4 5" id="KW-0720">Serine protease</keyword>
<dbReference type="Pfam" id="PF00082">
    <property type="entry name" value="Peptidase_S8"/>
    <property type="match status" value="1"/>
</dbReference>
<sequence length="580" mass="59782">MWFRRSGRSGAVRGLGVIAAVSTAVVASSATVSGASEDDAARQASAAVSEEYVVSFSGTAEAATAAIEAAGGTVESLTPEVGAALVTSTNGAFVDDVQAQDQIRGAARNHSVGTTRPGMPHRFAVERPSSGELADESRPGSAEHSPGTGPSAEPLADRQWNMAMIGATPDAAHRRATGTGVEVGIIDTGIDASHPDLAPNFDAERSRNFVTDIPEIDGPCEVASCVDPADVDDGGHGTHVAGIVAAADNGFGIAGVAPDATLVNVRAAQDSGYFFLYETVRALVYAGDARLDVVNMSFYTDPWLYNCGSRGEYLEGTVTDEELTQQRLIRELVLGAVAYAHSMGVTLVGSAGNQFENLAAPTRVDETSPNYPPESARPRTVARTCLNLPSEAPQVISVSAVGPSTTKADYSSYGFGDVEIAAPGGWFRDLVGTPAYQTPGNLVLSSYPLHVAIARELADPNGDPVDEFSVRYCDENGVCGFYTYLQGTSMASPHVAGVAALIIEAMGHPTGDGGRALDPAVVAAVLAGSAQDHPCPAGGVEDYTDEGRTPNYNAVCEGTTELNGLYGEGIVDAAAAVGGH</sequence>
<dbReference type="GO" id="GO:0004252">
    <property type="term" value="F:serine-type endopeptidase activity"/>
    <property type="evidence" value="ECO:0007669"/>
    <property type="project" value="UniProtKB-UniRule"/>
</dbReference>
<comment type="similarity">
    <text evidence="1 5 6">Belongs to the peptidase S8 family.</text>
</comment>